<comment type="caution">
    <text evidence="2">The sequence shown here is derived from an EMBL/GenBank/DDBJ whole genome shotgun (WGS) entry which is preliminary data.</text>
</comment>
<dbReference type="EMBL" id="NWSH01004174">
    <property type="protein sequence ID" value="PCG65400.1"/>
    <property type="molecule type" value="Genomic_DNA"/>
</dbReference>
<dbReference type="AlphaFoldDB" id="A0A2A4J1S7"/>
<keyword evidence="1" id="KW-1133">Transmembrane helix</keyword>
<evidence type="ECO:0000313" key="2">
    <source>
        <dbReference type="EMBL" id="PCG65400.1"/>
    </source>
</evidence>
<dbReference type="STRING" id="7102.A0A2A4J1S7"/>
<evidence type="ECO:0000256" key="1">
    <source>
        <dbReference type="SAM" id="Phobius"/>
    </source>
</evidence>
<name>A0A2A4J1S7_HELVI</name>
<keyword evidence="1" id="KW-0472">Membrane</keyword>
<protein>
    <submittedName>
        <fullName evidence="2">Uncharacterized protein</fullName>
    </submittedName>
</protein>
<accession>A0A2A4J1S7</accession>
<organism evidence="2">
    <name type="scientific">Heliothis virescens</name>
    <name type="common">Tobacco budworm moth</name>
    <dbReference type="NCBI Taxonomy" id="7102"/>
    <lineage>
        <taxon>Eukaryota</taxon>
        <taxon>Metazoa</taxon>
        <taxon>Ecdysozoa</taxon>
        <taxon>Arthropoda</taxon>
        <taxon>Hexapoda</taxon>
        <taxon>Insecta</taxon>
        <taxon>Pterygota</taxon>
        <taxon>Neoptera</taxon>
        <taxon>Endopterygota</taxon>
        <taxon>Lepidoptera</taxon>
        <taxon>Glossata</taxon>
        <taxon>Ditrysia</taxon>
        <taxon>Noctuoidea</taxon>
        <taxon>Noctuidae</taxon>
        <taxon>Heliothinae</taxon>
        <taxon>Heliothis</taxon>
    </lineage>
</organism>
<keyword evidence="1" id="KW-0812">Transmembrane</keyword>
<reference evidence="2" key="1">
    <citation type="submission" date="2017-09" db="EMBL/GenBank/DDBJ databases">
        <title>Contemporary evolution of a Lepidopteran species, Heliothis virescens, in response to modern agricultural practices.</title>
        <authorList>
            <person name="Fritz M.L."/>
            <person name="Deyonke A.M."/>
            <person name="Papanicolaou A."/>
            <person name="Micinski S."/>
            <person name="Westbrook J."/>
            <person name="Gould F."/>
        </authorList>
    </citation>
    <scope>NUCLEOTIDE SEQUENCE [LARGE SCALE GENOMIC DNA]</scope>
    <source>
        <strain evidence="2">HvINT-</strain>
        <tissue evidence="2">Whole body</tissue>
    </source>
</reference>
<gene>
    <name evidence="2" type="ORF">B5V51_9262</name>
</gene>
<feature type="transmembrane region" description="Helical" evidence="1">
    <location>
        <begin position="83"/>
        <end position="106"/>
    </location>
</feature>
<proteinExistence type="predicted"/>
<sequence>MDSKVVLKQKNPHDKANFVSKIFLTWSFSLFRRGFKHGLTVDDLWRARDGDNSGRLGDRLEQAWQEELDTAKRKGIKPSLSKAIVRSFWVEYLLCGLIVGLLFIFLW</sequence>